<comment type="caution">
    <text evidence="1">The sequence shown here is derived from an EMBL/GenBank/DDBJ whole genome shotgun (WGS) entry which is preliminary data.</text>
</comment>
<name>A0AC61RQB9_9FIRM</name>
<proteinExistence type="predicted"/>
<dbReference type="EMBL" id="SRYA01000076">
    <property type="protein sequence ID" value="TGY90962.1"/>
    <property type="molecule type" value="Genomic_DNA"/>
</dbReference>
<accession>A0AC61RQB9</accession>
<gene>
    <name evidence="1" type="ORF">E5329_23455</name>
</gene>
<sequence>MAKNNTAKDPDKAPFGKLLAWQTRPIALGSITIIIAYFTNYCTDTLGMAPALVGTLLMASKIVDGITDLLAGYVVDNTKTKLGKGRPYEFCVVLAWACTVLLFSASPAWSLAVKCVWIFVMYTLVFSIFSTFLNAGESPYIIRAFGSRVAVTQVSSLGGIVITIGCTVVSITFPILMGQLATSAKGWSTLMLIYAVPLSLIGMLRFIFVKEVYTDQDAVSDRVSLKDMFTMLRSNKYTWCMAGVNGATQFVAGLGATSYYFIWIVGDIAKLSFLQMFTIVSLLVMLTFPAIISRKSANFLIGVGAAIGVVGYSLNFFAGANIPILVVSSLLAGIAVMPGSYLRTVLIMDIAKYNQWKGMPTMESTAAALANFFGKIFTALGSFVLGILLSAGGYDGSQAVQPESALTMIRLLYSFIPAAAMLLMVLCTVVYSSLTRQMPQIEKELAEREANR</sequence>
<evidence type="ECO:0000313" key="2">
    <source>
        <dbReference type="Proteomes" id="UP000304953"/>
    </source>
</evidence>
<evidence type="ECO:0000313" key="1">
    <source>
        <dbReference type="EMBL" id="TGY90962.1"/>
    </source>
</evidence>
<keyword evidence="2" id="KW-1185">Reference proteome</keyword>
<reference evidence="1" key="1">
    <citation type="submission" date="2019-04" db="EMBL/GenBank/DDBJ databases">
        <title>Microbes associate with the intestines of laboratory mice.</title>
        <authorList>
            <person name="Navarre W."/>
            <person name="Wong E."/>
            <person name="Huang K."/>
            <person name="Tropini C."/>
            <person name="Ng K."/>
            <person name="Yu B."/>
        </authorList>
    </citation>
    <scope>NUCLEOTIDE SEQUENCE</scope>
    <source>
        <strain evidence="1">NM01_1-7b</strain>
    </source>
</reference>
<dbReference type="Proteomes" id="UP000304953">
    <property type="component" value="Unassembled WGS sequence"/>
</dbReference>
<organism evidence="1 2">
    <name type="scientific">Petralouisia muris</name>
    <dbReference type="NCBI Taxonomy" id="3032872"/>
    <lineage>
        <taxon>Bacteria</taxon>
        <taxon>Bacillati</taxon>
        <taxon>Bacillota</taxon>
        <taxon>Clostridia</taxon>
        <taxon>Lachnospirales</taxon>
        <taxon>Lachnospiraceae</taxon>
        <taxon>Petralouisia</taxon>
    </lineage>
</organism>
<protein>
    <submittedName>
        <fullName evidence="1">MFS transporter</fullName>
    </submittedName>
</protein>